<dbReference type="InterPro" id="IPR001752">
    <property type="entry name" value="Kinesin_motor_dom"/>
</dbReference>
<comment type="caution">
    <text evidence="10">The sequence shown here is derived from an EMBL/GenBank/DDBJ whole genome shotgun (WGS) entry which is preliminary data.</text>
</comment>
<keyword evidence="4" id="KW-0963">Cytoplasm</keyword>
<comment type="similarity">
    <text evidence="5">Belongs to the TRAFAC class myosin-kinesin ATPase superfamily. Kinesin family.</text>
</comment>
<dbReference type="Pfam" id="PF00225">
    <property type="entry name" value="Kinesin"/>
    <property type="match status" value="2"/>
</dbReference>
<keyword evidence="4" id="KW-0206">Cytoskeleton</keyword>
<evidence type="ECO:0000256" key="3">
    <source>
        <dbReference type="ARBA" id="ARBA00022840"/>
    </source>
</evidence>
<evidence type="ECO:0000313" key="10">
    <source>
        <dbReference type="EMBL" id="KAF6739586.1"/>
    </source>
</evidence>
<dbReference type="Gene3D" id="3.40.850.10">
    <property type="entry name" value="Kinesin motor domain"/>
    <property type="match status" value="2"/>
</dbReference>
<dbReference type="InterPro" id="IPR031852">
    <property type="entry name" value="Vik1/Cik1_MT-bd"/>
</dbReference>
<feature type="transmembrane region" description="Helical" evidence="8">
    <location>
        <begin position="35"/>
        <end position="57"/>
    </location>
</feature>
<gene>
    <name evidence="10" type="ORF">FQA47_004857</name>
</gene>
<dbReference type="PROSITE" id="PS00411">
    <property type="entry name" value="KINESIN_MOTOR_1"/>
    <property type="match status" value="1"/>
</dbReference>
<dbReference type="PROSITE" id="PS50067">
    <property type="entry name" value="KINESIN_MOTOR_2"/>
    <property type="match status" value="1"/>
</dbReference>
<evidence type="ECO:0000259" key="9">
    <source>
        <dbReference type="PROSITE" id="PS50067"/>
    </source>
</evidence>
<dbReference type="InterPro" id="IPR019821">
    <property type="entry name" value="Kinesin_motor_CS"/>
</dbReference>
<evidence type="ECO:0000256" key="6">
    <source>
        <dbReference type="SAM" id="Coils"/>
    </source>
</evidence>
<dbReference type="Pfam" id="PF16796">
    <property type="entry name" value="Microtub_bd"/>
    <property type="match status" value="1"/>
</dbReference>
<dbReference type="GO" id="GO:0008017">
    <property type="term" value="F:microtubule binding"/>
    <property type="evidence" value="ECO:0007669"/>
    <property type="project" value="InterPro"/>
</dbReference>
<comment type="subcellular location">
    <subcellularLocation>
        <location evidence="1">Cytoplasm</location>
        <location evidence="1">Cytoskeleton</location>
    </subcellularLocation>
</comment>
<protein>
    <submittedName>
        <fullName evidence="10">Kinesin-like protein KIFC3</fullName>
    </submittedName>
</protein>
<keyword evidence="3" id="KW-0067">ATP-binding</keyword>
<evidence type="ECO:0000313" key="11">
    <source>
        <dbReference type="Proteomes" id="UP000646548"/>
    </source>
</evidence>
<dbReference type="PANTHER" id="PTHR47972">
    <property type="entry name" value="KINESIN-LIKE PROTEIN KLP-3"/>
    <property type="match status" value="1"/>
</dbReference>
<proteinExistence type="inferred from homology"/>
<feature type="region of interest" description="Disordered" evidence="7">
    <location>
        <begin position="423"/>
        <end position="446"/>
    </location>
</feature>
<keyword evidence="8" id="KW-0812">Transmembrane</keyword>
<feature type="domain" description="Kinesin motor" evidence="9">
    <location>
        <begin position="899"/>
        <end position="1151"/>
    </location>
</feature>
<dbReference type="GO" id="GO:0003777">
    <property type="term" value="F:microtubule motor activity"/>
    <property type="evidence" value="ECO:0007669"/>
    <property type="project" value="InterPro"/>
</dbReference>
<evidence type="ECO:0000256" key="1">
    <source>
        <dbReference type="ARBA" id="ARBA00004245"/>
    </source>
</evidence>
<dbReference type="GO" id="GO:0007018">
    <property type="term" value="P:microtubule-based movement"/>
    <property type="evidence" value="ECO:0007669"/>
    <property type="project" value="InterPro"/>
</dbReference>
<keyword evidence="6" id="KW-0175">Coiled coil</keyword>
<dbReference type="SUPFAM" id="SSF52540">
    <property type="entry name" value="P-loop containing nucleoside triphosphate hydrolases"/>
    <property type="match status" value="1"/>
</dbReference>
<feature type="region of interest" description="Disordered" evidence="7">
    <location>
        <begin position="257"/>
        <end position="318"/>
    </location>
</feature>
<dbReference type="InterPro" id="IPR027640">
    <property type="entry name" value="Kinesin-like_fam"/>
</dbReference>
<feature type="compositionally biased region" description="Acidic residues" evidence="7">
    <location>
        <begin position="303"/>
        <end position="315"/>
    </location>
</feature>
<evidence type="ECO:0000256" key="8">
    <source>
        <dbReference type="SAM" id="Phobius"/>
    </source>
</evidence>
<feature type="transmembrane region" description="Helical" evidence="8">
    <location>
        <begin position="120"/>
        <end position="145"/>
    </location>
</feature>
<keyword evidence="8" id="KW-0472">Membrane</keyword>
<feature type="coiled-coil region" evidence="6">
    <location>
        <begin position="463"/>
        <end position="515"/>
    </location>
</feature>
<evidence type="ECO:0000256" key="5">
    <source>
        <dbReference type="PROSITE-ProRule" id="PRU00283"/>
    </source>
</evidence>
<accession>A0A834L2Y8</accession>
<feature type="transmembrane region" description="Helical" evidence="8">
    <location>
        <begin position="89"/>
        <end position="108"/>
    </location>
</feature>
<dbReference type="InterPro" id="IPR027417">
    <property type="entry name" value="P-loop_NTPase"/>
</dbReference>
<dbReference type="InterPro" id="IPR036961">
    <property type="entry name" value="Kinesin_motor_dom_sf"/>
</dbReference>
<dbReference type="Gene3D" id="1.10.287.1490">
    <property type="match status" value="1"/>
</dbReference>
<evidence type="ECO:0000256" key="7">
    <source>
        <dbReference type="SAM" id="MobiDB-lite"/>
    </source>
</evidence>
<dbReference type="PANTHER" id="PTHR47972:SF43">
    <property type="entry name" value="KINESIN-LIKE PROTEIN"/>
    <property type="match status" value="1"/>
</dbReference>
<feature type="region of interest" description="Disordered" evidence="7">
    <location>
        <begin position="332"/>
        <end position="354"/>
    </location>
</feature>
<dbReference type="AlphaFoldDB" id="A0A834L2Y8"/>
<dbReference type="SMART" id="SM00129">
    <property type="entry name" value="KISc"/>
    <property type="match status" value="1"/>
</dbReference>
<name>A0A834L2Y8_ORYME</name>
<reference evidence="10" key="1">
    <citation type="journal article" name="BMC Genomics">
        <title>Long-read sequencing and de novo genome assembly of marine medaka (Oryzias melastigma).</title>
        <authorList>
            <person name="Liang P."/>
            <person name="Saqib H.S.A."/>
            <person name="Ni X."/>
            <person name="Shen Y."/>
        </authorList>
    </citation>
    <scope>NUCLEOTIDE SEQUENCE</scope>
    <source>
        <strain evidence="10">Bigg-433</strain>
    </source>
</reference>
<dbReference type="GO" id="GO:0015630">
    <property type="term" value="C:microtubule cytoskeleton"/>
    <property type="evidence" value="ECO:0007669"/>
    <property type="project" value="TreeGrafter"/>
</dbReference>
<dbReference type="GO" id="GO:0005524">
    <property type="term" value="F:ATP binding"/>
    <property type="evidence" value="ECO:0007669"/>
    <property type="project" value="UniProtKB-KW"/>
</dbReference>
<feature type="compositionally biased region" description="Basic and acidic residues" evidence="7">
    <location>
        <begin position="275"/>
        <end position="284"/>
    </location>
</feature>
<dbReference type="EMBL" id="WKFB01000004">
    <property type="protein sequence ID" value="KAF6739586.1"/>
    <property type="molecule type" value="Genomic_DNA"/>
</dbReference>
<dbReference type="Proteomes" id="UP000646548">
    <property type="component" value="Unassembled WGS sequence"/>
</dbReference>
<feature type="coiled-coil region" evidence="6">
    <location>
        <begin position="586"/>
        <end position="740"/>
    </location>
</feature>
<comment type="caution">
    <text evidence="5">Lacks conserved residue(s) required for the propagation of feature annotation.</text>
</comment>
<feature type="compositionally biased region" description="Low complexity" evidence="7">
    <location>
        <begin position="430"/>
        <end position="441"/>
    </location>
</feature>
<evidence type="ECO:0000256" key="2">
    <source>
        <dbReference type="ARBA" id="ARBA00022741"/>
    </source>
</evidence>
<sequence>MASTECVTICSNIILSTTALYFSRKLFKDHRGPSVGLFLLCLSATLHVLLPSSSHLASLRREVTWAGEVLAPVLVTFDFLWLSEDHSTAGILLLGSCLLLGLSDWLSADTLTVLTRCLGLSSLSCCLMVCLFAGNVLGAAGGVALSLPLLVVQQVEPTVVAPLVAPAATEGLMKWLLNALLSVGCWASTRALGQFLLDVTDRWSVTAASEWLQRPTAITKGNTSFKVRLDRVKMYAFYSLLVYIFYTVFKKEEEEGLQGEHDASPDEPGPVTMETRSKRSDGHTPRMRKKACARLSESSSSSDSDEVSDEDEEDDSVKPACTPLAAFLSFKQESEKRRTPPVHLDTPGKTPPLTDSPLVAVMSHLLSFLEQYSHFQQLQQQADQYRVQLKRHRVQHRRQMKALRASYRQRLRDKNNIISSLEEAVSQQQSPSPLSDGESSSNIGTPAGVHRLVESLYGLQGERSKLRGELHLLHSQLEQKEQDRHSRIQAFQQQIDELKSCIEEREEELSRLRTATGATDSEKRVLCLSAENESLKQSLSVTQGLLQQLSTIPSQSSNMLVKVSGLAYARADERRFTHTNFVWQENENLRSRVQQLESSLQQRAEQLSQLERRSEQSEWRRAEELRKREDRVRELQLELDREKGKEPIVKYVTQTVEVESAATVKQLNKARQRNEVLAGRLSDQNERCRQLEEQIRKSDEYSCNLQHKIAAYEREITKLREELLKEIGHLEERKEEAVRAAASCSADHFQNLQDQFFSLQKRLTALPPTLRSMKTDYASLRSQVRNFSDFYGSAINEAKKQIAAAINEMSEANKDLLEKYRKEVALRRKYHEQLVELKGNIRVLCRVKPVLKEDQHEEGQSVVVATDPNNESSLTVISKGKGRIFELDKVFQPQATQEEGTVENPGINQRALKHLFNEIEERKDMWSYTVSVSSVEIYNEVLRDLLSKDGEKLDIKINPDGTGQLHVPGLRVIEVKSFQHIKKVRVFYLVKKWMKTSFYLTGFVLMKILATARRNRITFGTQMNQHSSRSHALLCITVQGTDLATGSKTTGKLNLVDLAGSERVWKSGAEGERLKEAQNINRSLLALGDVIQALRARQTHIPFRNSRLTYLLQDSLGKGSKTVMVVQVSALESNVGETLCSLKFAQRVCKVELGPAARKIESGLGQCD</sequence>
<dbReference type="PRINTS" id="PR00380">
    <property type="entry name" value="KINESINHEAVY"/>
</dbReference>
<keyword evidence="2" id="KW-0547">Nucleotide-binding</keyword>
<keyword evidence="8" id="KW-1133">Transmembrane helix</keyword>
<organism evidence="10 11">
    <name type="scientific">Oryzias melastigma</name>
    <name type="common">Marine medaka</name>
    <dbReference type="NCBI Taxonomy" id="30732"/>
    <lineage>
        <taxon>Eukaryota</taxon>
        <taxon>Metazoa</taxon>
        <taxon>Chordata</taxon>
        <taxon>Craniata</taxon>
        <taxon>Vertebrata</taxon>
        <taxon>Euteleostomi</taxon>
        <taxon>Actinopterygii</taxon>
        <taxon>Neopterygii</taxon>
        <taxon>Teleostei</taxon>
        <taxon>Neoteleostei</taxon>
        <taxon>Acanthomorphata</taxon>
        <taxon>Ovalentaria</taxon>
        <taxon>Atherinomorphae</taxon>
        <taxon>Beloniformes</taxon>
        <taxon>Adrianichthyidae</taxon>
        <taxon>Oryziinae</taxon>
        <taxon>Oryzias</taxon>
    </lineage>
</organism>
<evidence type="ECO:0000256" key="4">
    <source>
        <dbReference type="ARBA" id="ARBA00023212"/>
    </source>
</evidence>